<accession>A0A3P7ID38</accession>
<keyword evidence="3" id="KW-1185">Reference proteome</keyword>
<dbReference type="OrthoDB" id="5407799at2759"/>
<dbReference type="EMBL" id="UYYB01001335">
    <property type="protein sequence ID" value="VDM65753.1"/>
    <property type="molecule type" value="Genomic_DNA"/>
</dbReference>
<dbReference type="Proteomes" id="UP000270094">
    <property type="component" value="Unassembled WGS sequence"/>
</dbReference>
<feature type="region of interest" description="Disordered" evidence="1">
    <location>
        <begin position="93"/>
        <end position="136"/>
    </location>
</feature>
<evidence type="ECO:0000313" key="2">
    <source>
        <dbReference type="EMBL" id="VDM65753.1"/>
    </source>
</evidence>
<dbReference type="AlphaFoldDB" id="A0A3P7ID38"/>
<protein>
    <submittedName>
        <fullName evidence="2">Uncharacterized protein</fullName>
    </submittedName>
</protein>
<evidence type="ECO:0000256" key="1">
    <source>
        <dbReference type="SAM" id="MobiDB-lite"/>
    </source>
</evidence>
<gene>
    <name evidence="2" type="ORF">SVUK_LOCUS751</name>
</gene>
<proteinExistence type="predicted"/>
<name>A0A3P7ID38_STRVU</name>
<evidence type="ECO:0000313" key="3">
    <source>
        <dbReference type="Proteomes" id="UP000270094"/>
    </source>
</evidence>
<sequence>MDEIKRLLEEANKRVNSSQVDDEDMKKKMKKVVAATRQESMEIEKVSSELGHFWDKQLDKIALSDSDEESIDEETMKKIILEAEQAVNEAEEVIGVEPDKKPASSTGEGTSPKPADAAVRSPSPRKPGLFSKIFRR</sequence>
<reference evidence="2 3" key="1">
    <citation type="submission" date="2018-11" db="EMBL/GenBank/DDBJ databases">
        <authorList>
            <consortium name="Pathogen Informatics"/>
        </authorList>
    </citation>
    <scope>NUCLEOTIDE SEQUENCE [LARGE SCALE GENOMIC DNA]</scope>
</reference>
<organism evidence="2 3">
    <name type="scientific">Strongylus vulgaris</name>
    <name type="common">Blood worm</name>
    <dbReference type="NCBI Taxonomy" id="40348"/>
    <lineage>
        <taxon>Eukaryota</taxon>
        <taxon>Metazoa</taxon>
        <taxon>Ecdysozoa</taxon>
        <taxon>Nematoda</taxon>
        <taxon>Chromadorea</taxon>
        <taxon>Rhabditida</taxon>
        <taxon>Rhabditina</taxon>
        <taxon>Rhabditomorpha</taxon>
        <taxon>Strongyloidea</taxon>
        <taxon>Strongylidae</taxon>
        <taxon>Strongylus</taxon>
    </lineage>
</organism>